<reference evidence="2 3" key="1">
    <citation type="submission" date="2023-08" db="EMBL/GenBank/DDBJ databases">
        <title>A Necator americanus chromosomal reference genome.</title>
        <authorList>
            <person name="Ilik V."/>
            <person name="Petrzelkova K.J."/>
            <person name="Pardy F."/>
            <person name="Fuh T."/>
            <person name="Niatou-Singa F.S."/>
            <person name="Gouil Q."/>
            <person name="Baker L."/>
            <person name="Ritchie M.E."/>
            <person name="Jex A.R."/>
            <person name="Gazzola D."/>
            <person name="Li H."/>
            <person name="Toshio Fujiwara R."/>
            <person name="Zhan B."/>
            <person name="Aroian R.V."/>
            <person name="Pafco B."/>
            <person name="Schwarz E.M."/>
        </authorList>
    </citation>
    <scope>NUCLEOTIDE SEQUENCE [LARGE SCALE GENOMIC DNA]</scope>
    <source>
        <strain evidence="2 3">Aroian</strain>
        <tissue evidence="2">Whole animal</tissue>
    </source>
</reference>
<feature type="region of interest" description="Disordered" evidence="1">
    <location>
        <begin position="43"/>
        <end position="68"/>
    </location>
</feature>
<gene>
    <name evidence="2" type="primary">Necator_chrIV.g17223</name>
    <name evidence="2" type="ORF">RB195_003925</name>
</gene>
<accession>A0ABR1DR15</accession>
<name>A0ABR1DR15_NECAM</name>
<organism evidence="2 3">
    <name type="scientific">Necator americanus</name>
    <name type="common">Human hookworm</name>
    <dbReference type="NCBI Taxonomy" id="51031"/>
    <lineage>
        <taxon>Eukaryota</taxon>
        <taxon>Metazoa</taxon>
        <taxon>Ecdysozoa</taxon>
        <taxon>Nematoda</taxon>
        <taxon>Chromadorea</taxon>
        <taxon>Rhabditida</taxon>
        <taxon>Rhabditina</taxon>
        <taxon>Rhabditomorpha</taxon>
        <taxon>Strongyloidea</taxon>
        <taxon>Ancylostomatidae</taxon>
        <taxon>Bunostominae</taxon>
        <taxon>Necator</taxon>
    </lineage>
</organism>
<evidence type="ECO:0000313" key="3">
    <source>
        <dbReference type="Proteomes" id="UP001303046"/>
    </source>
</evidence>
<feature type="region of interest" description="Disordered" evidence="1">
    <location>
        <begin position="1"/>
        <end position="25"/>
    </location>
</feature>
<protein>
    <submittedName>
        <fullName evidence="2">Uncharacterized protein</fullName>
    </submittedName>
</protein>
<evidence type="ECO:0000313" key="2">
    <source>
        <dbReference type="EMBL" id="KAK6752815.1"/>
    </source>
</evidence>
<keyword evidence="3" id="KW-1185">Reference proteome</keyword>
<proteinExistence type="predicted"/>
<evidence type="ECO:0000256" key="1">
    <source>
        <dbReference type="SAM" id="MobiDB-lite"/>
    </source>
</evidence>
<sequence length="68" mass="7603">MTKQSVDASRVEQRRNSKTGASLPLLALPPFPHVTARRQRLVESDQTIKISPRSPLINPPDTFCSTME</sequence>
<comment type="caution">
    <text evidence="2">The sequence shown here is derived from an EMBL/GenBank/DDBJ whole genome shotgun (WGS) entry which is preliminary data.</text>
</comment>
<dbReference type="Proteomes" id="UP001303046">
    <property type="component" value="Unassembled WGS sequence"/>
</dbReference>
<dbReference type="EMBL" id="JAVFWL010000004">
    <property type="protein sequence ID" value="KAK6752815.1"/>
    <property type="molecule type" value="Genomic_DNA"/>
</dbReference>